<evidence type="ECO:0008006" key="3">
    <source>
        <dbReference type="Google" id="ProtNLM"/>
    </source>
</evidence>
<sequence length="156" mass="17800">MSSAQTNEVREVTTDRFMAVLKDLEFTGNQQGTQFYTFINEYPVRFDATNLPLTGMVNMYLFQHHFPAAQYQELVKFVNEFNFNTFFTHAYVVKEDSGELVLSADAPFLCPKGMSDMQLRLAIEVALQAVLEFGKQVFEHFSLQPVTPPEAPQEGK</sequence>
<dbReference type="KEGG" id="ccho:CCHOA_10025"/>
<dbReference type="InterPro" id="IPR019660">
    <property type="entry name" value="Put_sensory_transdc_reg_YbjN"/>
</dbReference>
<dbReference type="EMBL" id="CP033896">
    <property type="protein sequence ID" value="AZA14388.1"/>
    <property type="molecule type" value="Genomic_DNA"/>
</dbReference>
<reference evidence="1 2" key="1">
    <citation type="submission" date="2018-11" db="EMBL/GenBank/DDBJ databases">
        <authorList>
            <person name="Kleinhagauer T."/>
            <person name="Glaeser S.P."/>
            <person name="Spergser J."/>
            <person name="Ruckert C."/>
            <person name="Kaempfer P."/>
            <person name="Busse H.-J."/>
        </authorList>
    </citation>
    <scope>NUCLEOTIDE SEQUENCE [LARGE SCALE GENOMIC DNA]</scope>
    <source>
        <strain evidence="1 2">200CH</strain>
    </source>
</reference>
<organism evidence="1 2">
    <name type="scientific">Corynebacterium choanae</name>
    <dbReference type="NCBI Taxonomy" id="1862358"/>
    <lineage>
        <taxon>Bacteria</taxon>
        <taxon>Bacillati</taxon>
        <taxon>Actinomycetota</taxon>
        <taxon>Actinomycetes</taxon>
        <taxon>Mycobacteriales</taxon>
        <taxon>Corynebacteriaceae</taxon>
        <taxon>Corynebacterium</taxon>
    </lineage>
</organism>
<name>A0A3G6JBD7_9CORY</name>
<dbReference type="RefSeq" id="WP_123929679.1">
    <property type="nucleotide sequence ID" value="NZ_CP033896.1"/>
</dbReference>
<accession>A0A3G6JBD7</accession>
<gene>
    <name evidence="1" type="ORF">CCHOA_10025</name>
</gene>
<proteinExistence type="predicted"/>
<dbReference type="AlphaFoldDB" id="A0A3G6JBD7"/>
<protein>
    <recommendedName>
        <fullName evidence="3">Bacterial sensory transduction regulator</fullName>
    </recommendedName>
</protein>
<keyword evidence="2" id="KW-1185">Reference proteome</keyword>
<evidence type="ECO:0000313" key="1">
    <source>
        <dbReference type="EMBL" id="AZA14388.1"/>
    </source>
</evidence>
<dbReference type="Pfam" id="PF10722">
    <property type="entry name" value="YbjN"/>
    <property type="match status" value="1"/>
</dbReference>
<dbReference type="Proteomes" id="UP000269019">
    <property type="component" value="Chromosome"/>
</dbReference>
<evidence type="ECO:0000313" key="2">
    <source>
        <dbReference type="Proteomes" id="UP000269019"/>
    </source>
</evidence>